<evidence type="ECO:0000256" key="6">
    <source>
        <dbReference type="ARBA" id="ARBA00023034"/>
    </source>
</evidence>
<dbReference type="AlphaFoldDB" id="A0A819I3T6"/>
<comment type="subcellular location">
    <subcellularLocation>
        <location evidence="1 9">Golgi apparatus membrane</location>
        <topology evidence="1 9">Single-pass type II membrane protein</topology>
    </subcellularLocation>
</comment>
<evidence type="ECO:0000256" key="2">
    <source>
        <dbReference type="ARBA" id="ARBA00006339"/>
    </source>
</evidence>
<dbReference type="GO" id="GO:0000139">
    <property type="term" value="C:Golgi membrane"/>
    <property type="evidence" value="ECO:0007669"/>
    <property type="project" value="UniProtKB-SubCell"/>
</dbReference>
<protein>
    <recommendedName>
        <fullName evidence="9">Carbohydrate sulfotransferase</fullName>
        <ecNumber evidence="9">2.8.2.-</ecNumber>
    </recommendedName>
</protein>
<dbReference type="Pfam" id="PF03567">
    <property type="entry name" value="Sulfotransfer_2"/>
    <property type="match status" value="1"/>
</dbReference>
<evidence type="ECO:0000313" key="10">
    <source>
        <dbReference type="EMBL" id="CAF0900528.1"/>
    </source>
</evidence>
<evidence type="ECO:0000256" key="4">
    <source>
        <dbReference type="ARBA" id="ARBA00022692"/>
    </source>
</evidence>
<evidence type="ECO:0000256" key="3">
    <source>
        <dbReference type="ARBA" id="ARBA00022679"/>
    </source>
</evidence>
<dbReference type="EC" id="2.8.2.-" evidence="9"/>
<evidence type="ECO:0000313" key="11">
    <source>
        <dbReference type="EMBL" id="CAF3906042.1"/>
    </source>
</evidence>
<proteinExistence type="inferred from homology"/>
<dbReference type="InterPro" id="IPR018011">
    <property type="entry name" value="Carb_sulfotrans_8-10"/>
</dbReference>
<evidence type="ECO:0000256" key="8">
    <source>
        <dbReference type="ARBA" id="ARBA00023180"/>
    </source>
</evidence>
<evidence type="ECO:0000256" key="1">
    <source>
        <dbReference type="ARBA" id="ARBA00004323"/>
    </source>
</evidence>
<dbReference type="Proteomes" id="UP000663881">
    <property type="component" value="Unassembled WGS sequence"/>
</dbReference>
<keyword evidence="5" id="KW-1133">Transmembrane helix</keyword>
<keyword evidence="4" id="KW-0812">Transmembrane</keyword>
<evidence type="ECO:0000313" key="12">
    <source>
        <dbReference type="Proteomes" id="UP000663881"/>
    </source>
</evidence>
<dbReference type="PANTHER" id="PTHR12137">
    <property type="entry name" value="CARBOHYDRATE SULFOTRANSFERASE"/>
    <property type="match status" value="1"/>
</dbReference>
<dbReference type="GO" id="GO:0016051">
    <property type="term" value="P:carbohydrate biosynthetic process"/>
    <property type="evidence" value="ECO:0007669"/>
    <property type="project" value="InterPro"/>
</dbReference>
<keyword evidence="3 9" id="KW-0808">Transferase</keyword>
<gene>
    <name evidence="10" type="ORF">JYZ213_LOCUS10528</name>
    <name evidence="11" type="ORF">OKA104_LOCUS24457</name>
</gene>
<dbReference type="PANTHER" id="PTHR12137:SF54">
    <property type="entry name" value="CARBOHYDRATE SULFOTRANSFERASE"/>
    <property type="match status" value="1"/>
</dbReference>
<organism evidence="11 12">
    <name type="scientific">Adineta steineri</name>
    <dbReference type="NCBI Taxonomy" id="433720"/>
    <lineage>
        <taxon>Eukaryota</taxon>
        <taxon>Metazoa</taxon>
        <taxon>Spiralia</taxon>
        <taxon>Gnathifera</taxon>
        <taxon>Rotifera</taxon>
        <taxon>Eurotatoria</taxon>
        <taxon>Bdelloidea</taxon>
        <taxon>Adinetida</taxon>
        <taxon>Adinetidae</taxon>
        <taxon>Adineta</taxon>
    </lineage>
</organism>
<reference evidence="11" key="1">
    <citation type="submission" date="2021-02" db="EMBL/GenBank/DDBJ databases">
        <authorList>
            <person name="Nowell W R."/>
        </authorList>
    </citation>
    <scope>NUCLEOTIDE SEQUENCE</scope>
</reference>
<dbReference type="EMBL" id="CAJNOG010000077">
    <property type="protein sequence ID" value="CAF0900528.1"/>
    <property type="molecule type" value="Genomic_DNA"/>
</dbReference>
<comment type="similarity">
    <text evidence="2 9">Belongs to the sulfotransferase 2 family.</text>
</comment>
<dbReference type="GO" id="GO:0008146">
    <property type="term" value="F:sulfotransferase activity"/>
    <property type="evidence" value="ECO:0007669"/>
    <property type="project" value="InterPro"/>
</dbReference>
<comment type="caution">
    <text evidence="11">The sequence shown here is derived from an EMBL/GenBank/DDBJ whole genome shotgun (WGS) entry which is preliminary data.</text>
</comment>
<evidence type="ECO:0000256" key="9">
    <source>
        <dbReference type="RuleBase" id="RU364020"/>
    </source>
</evidence>
<dbReference type="InterPro" id="IPR005331">
    <property type="entry name" value="Sulfotransferase"/>
</dbReference>
<keyword evidence="9" id="KW-0735">Signal-anchor</keyword>
<accession>A0A819I3T6</accession>
<keyword evidence="9" id="KW-0119">Carbohydrate metabolism</keyword>
<dbReference type="EMBL" id="CAJOAY010001959">
    <property type="protein sequence ID" value="CAF3906042.1"/>
    <property type="molecule type" value="Genomic_DNA"/>
</dbReference>
<dbReference type="Proteomes" id="UP000663845">
    <property type="component" value="Unassembled WGS sequence"/>
</dbReference>
<evidence type="ECO:0000256" key="7">
    <source>
        <dbReference type="ARBA" id="ARBA00023136"/>
    </source>
</evidence>
<keyword evidence="8 9" id="KW-0325">Glycoprotein</keyword>
<sequence length="377" mass="44210">METNSTLWMPMIYEHRSQILNSKCNDSYTSENSITNCSSASLIRKYPWLKAALFSLQSQSLMYCSIPKVASKTLISVIMYVHVRDIVTHLSNNSTSINIKKTRPEQLINIPKLINQLQKNEITIPKIEGSISFDSLMQTYLHLLRFESINSASPSLYFNPWSLSLKEIFHSVDLKSISNLSDIFSPSFTRVMFVRHPFARLASAYKERIAILETDRIQREPHYNSIRKLICRRYTHTRWITDPLQEDDPCEDFIPPFKHFLEFILTDTNTFSGIAQMDAHWQPYTVICQICKFKYNFIGKYETFDNDFNSLLKRLNVSDWNNEKRRGASGHKTSNYQQLFSSLPDNLICQLKRLYNDDLQFFNYRIEDYVNRTTLTC</sequence>
<keyword evidence="7" id="KW-0472">Membrane</keyword>
<keyword evidence="6 9" id="KW-0333">Golgi apparatus</keyword>
<evidence type="ECO:0000256" key="5">
    <source>
        <dbReference type="ARBA" id="ARBA00022989"/>
    </source>
</evidence>
<name>A0A819I3T6_9BILA</name>